<dbReference type="PROSITE" id="PS00688">
    <property type="entry name" value="SIGMA54_INTERACT_3"/>
    <property type="match status" value="1"/>
</dbReference>
<dbReference type="PROSITE" id="PS00676">
    <property type="entry name" value="SIGMA54_INTERACT_2"/>
    <property type="match status" value="1"/>
</dbReference>
<evidence type="ECO:0000259" key="9">
    <source>
        <dbReference type="PROSITE" id="PS50045"/>
    </source>
</evidence>
<dbReference type="Gene3D" id="3.40.50.300">
    <property type="entry name" value="P-loop containing nucleotide triphosphate hydrolases"/>
    <property type="match status" value="1"/>
</dbReference>
<dbReference type="InterPro" id="IPR011006">
    <property type="entry name" value="CheY-like_superfamily"/>
</dbReference>
<dbReference type="GO" id="GO:0003677">
    <property type="term" value="F:DNA binding"/>
    <property type="evidence" value="ECO:0007669"/>
    <property type="project" value="UniProtKB-KW"/>
</dbReference>
<feature type="domain" description="Response regulatory" evidence="10">
    <location>
        <begin position="5"/>
        <end position="119"/>
    </location>
</feature>
<dbReference type="InterPro" id="IPR001789">
    <property type="entry name" value="Sig_transdc_resp-reg_receiver"/>
</dbReference>
<protein>
    <submittedName>
        <fullName evidence="11">Uncharacterized protein</fullName>
    </submittedName>
</protein>
<dbReference type="GO" id="GO:0006355">
    <property type="term" value="P:regulation of DNA-templated transcription"/>
    <property type="evidence" value="ECO:0007669"/>
    <property type="project" value="InterPro"/>
</dbReference>
<organism evidence="11 12">
    <name type="scientific">Chlamydia serpentis</name>
    <dbReference type="NCBI Taxonomy" id="1967782"/>
    <lineage>
        <taxon>Bacteria</taxon>
        <taxon>Pseudomonadati</taxon>
        <taxon>Chlamydiota</taxon>
        <taxon>Chlamydiia</taxon>
        <taxon>Chlamydiales</taxon>
        <taxon>Chlamydiaceae</taxon>
        <taxon>Chlamydia/Chlamydophila group</taxon>
        <taxon>Chlamydia</taxon>
    </lineage>
</organism>
<evidence type="ECO:0000256" key="2">
    <source>
        <dbReference type="ARBA" id="ARBA00022741"/>
    </source>
</evidence>
<accession>A0A2R8FBM5</accession>
<dbReference type="Pfam" id="PF25601">
    <property type="entry name" value="AAA_lid_14"/>
    <property type="match status" value="1"/>
</dbReference>
<evidence type="ECO:0000259" key="10">
    <source>
        <dbReference type="PROSITE" id="PS50110"/>
    </source>
</evidence>
<keyword evidence="4" id="KW-0902">Two-component regulatory system</keyword>
<dbReference type="AlphaFoldDB" id="A0A2R8FBM5"/>
<keyword evidence="7" id="KW-0804">Transcription</keyword>
<evidence type="ECO:0000256" key="4">
    <source>
        <dbReference type="ARBA" id="ARBA00023012"/>
    </source>
</evidence>
<dbReference type="FunFam" id="3.40.50.300:FF:000006">
    <property type="entry name" value="DNA-binding transcriptional regulator NtrC"/>
    <property type="match status" value="1"/>
</dbReference>
<dbReference type="SMART" id="SM00448">
    <property type="entry name" value="REC"/>
    <property type="match status" value="1"/>
</dbReference>
<dbReference type="GO" id="GO:0005524">
    <property type="term" value="F:ATP binding"/>
    <property type="evidence" value="ECO:0007669"/>
    <property type="project" value="UniProtKB-KW"/>
</dbReference>
<dbReference type="InterPro" id="IPR058031">
    <property type="entry name" value="AAA_lid_NorR"/>
</dbReference>
<dbReference type="SUPFAM" id="SSF52172">
    <property type="entry name" value="CheY-like"/>
    <property type="match status" value="1"/>
</dbReference>
<dbReference type="InterPro" id="IPR025944">
    <property type="entry name" value="Sigma_54_int_dom_CS"/>
</dbReference>
<dbReference type="Gene3D" id="3.40.50.2300">
    <property type="match status" value="1"/>
</dbReference>
<dbReference type="CDD" id="cd00156">
    <property type="entry name" value="REC"/>
    <property type="match status" value="1"/>
</dbReference>
<reference evidence="12" key="1">
    <citation type="submission" date="2017-11" db="EMBL/GenBank/DDBJ databases">
        <authorList>
            <person name="Seth-Smith MB H."/>
        </authorList>
    </citation>
    <scope>NUCLEOTIDE SEQUENCE [LARGE SCALE GENOMIC DNA]</scope>
</reference>
<dbReference type="SUPFAM" id="SSF52540">
    <property type="entry name" value="P-loop containing nucleoside triphosphate hydrolases"/>
    <property type="match status" value="1"/>
</dbReference>
<dbReference type="KEGG" id="csee:C10C_0546"/>
<proteinExistence type="predicted"/>
<keyword evidence="1 8" id="KW-0597">Phosphoprotein</keyword>
<feature type="modified residue" description="4-aspartylphosphate" evidence="8">
    <location>
        <position position="54"/>
    </location>
</feature>
<gene>
    <name evidence="11" type="primary">zraR</name>
    <name evidence="11" type="ORF">C10C_0546</name>
</gene>
<evidence type="ECO:0000256" key="3">
    <source>
        <dbReference type="ARBA" id="ARBA00022840"/>
    </source>
</evidence>
<feature type="domain" description="Sigma-54 factor interaction" evidence="9">
    <location>
        <begin position="142"/>
        <end position="371"/>
    </location>
</feature>
<evidence type="ECO:0000256" key="7">
    <source>
        <dbReference type="ARBA" id="ARBA00023163"/>
    </source>
</evidence>
<evidence type="ECO:0000256" key="1">
    <source>
        <dbReference type="ARBA" id="ARBA00022553"/>
    </source>
</evidence>
<dbReference type="PROSITE" id="PS50045">
    <property type="entry name" value="SIGMA54_INTERACT_4"/>
    <property type="match status" value="1"/>
</dbReference>
<dbReference type="Pfam" id="PF00072">
    <property type="entry name" value="Response_reg"/>
    <property type="match status" value="1"/>
</dbReference>
<dbReference type="Pfam" id="PF00158">
    <property type="entry name" value="Sigma54_activat"/>
    <property type="match status" value="1"/>
</dbReference>
<dbReference type="Gene3D" id="1.10.8.60">
    <property type="match status" value="1"/>
</dbReference>
<keyword evidence="12" id="KW-1185">Reference proteome</keyword>
<dbReference type="PROSITE" id="PS50110">
    <property type="entry name" value="RESPONSE_REGULATORY"/>
    <property type="match status" value="1"/>
</dbReference>
<dbReference type="GO" id="GO:0000160">
    <property type="term" value="P:phosphorelay signal transduction system"/>
    <property type="evidence" value="ECO:0007669"/>
    <property type="project" value="UniProtKB-KW"/>
</dbReference>
<dbReference type="SMART" id="SM00382">
    <property type="entry name" value="AAA"/>
    <property type="match status" value="1"/>
</dbReference>
<keyword evidence="5" id="KW-0805">Transcription regulation</keyword>
<dbReference type="OrthoDB" id="9803970at2"/>
<dbReference type="CDD" id="cd00009">
    <property type="entry name" value="AAA"/>
    <property type="match status" value="1"/>
</dbReference>
<dbReference type="Proteomes" id="UP000244926">
    <property type="component" value="Chromosome I"/>
</dbReference>
<keyword evidence="3" id="KW-0067">ATP-binding</keyword>
<dbReference type="PANTHER" id="PTHR32071">
    <property type="entry name" value="TRANSCRIPTIONAL REGULATORY PROTEIN"/>
    <property type="match status" value="1"/>
</dbReference>
<dbReference type="FunFam" id="3.40.50.2300:FF:000018">
    <property type="entry name" value="DNA-binding transcriptional regulator NtrC"/>
    <property type="match status" value="1"/>
</dbReference>
<dbReference type="EMBL" id="LT993738">
    <property type="protein sequence ID" value="SPN73706.1"/>
    <property type="molecule type" value="Genomic_DNA"/>
</dbReference>
<keyword evidence="6" id="KW-0238">DNA-binding</keyword>
<dbReference type="InterPro" id="IPR025943">
    <property type="entry name" value="Sigma_54_int_dom_ATP-bd_2"/>
</dbReference>
<dbReference type="InterPro" id="IPR003593">
    <property type="entry name" value="AAA+_ATPase"/>
</dbReference>
<sequence>MVIKKILVVDDEPLIRDFLSELLLSHGYTADTAENLKSALQMIKNQKYDLIISDMSMPDGSGLDLIKATKQSSPHTPVLVITAYGSIENAVEAMHQGAFNYLTKPFSSEALFAFISKAEELKDLVHENLFLYSQTTLDSHPLIAESKAMKDLLTIAKKAASSSANIFIHGESGCGKEVLSFFIHQNSPRANHRYIKVNCAAIPETLLESEFFGHEKGAFTGATTKKAGRFELAHKGTLLLDEITEVPINLQAKLLRAIQEKEIEHLGGTKTLAVDVRILATSNRDPREAIQDKNFRQDLYYRLNVIPLYLPPLRERRDDILPLSNYFLNKFCRINNTPQKTLSPKAQELLLDYPWPGNIRELSNVLERVVILENTSLLTEDMLALA</sequence>
<evidence type="ECO:0000256" key="8">
    <source>
        <dbReference type="PROSITE-ProRule" id="PRU00169"/>
    </source>
</evidence>
<dbReference type="InterPro" id="IPR002078">
    <property type="entry name" value="Sigma_54_int"/>
</dbReference>
<dbReference type="PANTHER" id="PTHR32071:SF21">
    <property type="entry name" value="TRANSCRIPTIONAL REGULATORY PROTEIN FLGR"/>
    <property type="match status" value="1"/>
</dbReference>
<keyword evidence="2" id="KW-0547">Nucleotide-binding</keyword>
<evidence type="ECO:0000256" key="5">
    <source>
        <dbReference type="ARBA" id="ARBA00023015"/>
    </source>
</evidence>
<evidence type="ECO:0000256" key="6">
    <source>
        <dbReference type="ARBA" id="ARBA00023125"/>
    </source>
</evidence>
<dbReference type="InterPro" id="IPR027417">
    <property type="entry name" value="P-loop_NTPase"/>
</dbReference>
<evidence type="ECO:0000313" key="11">
    <source>
        <dbReference type="EMBL" id="SPN73706.1"/>
    </source>
</evidence>
<evidence type="ECO:0000313" key="12">
    <source>
        <dbReference type="Proteomes" id="UP000244926"/>
    </source>
</evidence>
<dbReference type="RefSeq" id="WP_108896655.1">
    <property type="nucleotide sequence ID" value="NZ_LT993738.1"/>
</dbReference>
<name>A0A2R8FBM5_9CHLA</name>